<gene>
    <name evidence="4" type="ORF">SAMN05444159_0227</name>
</gene>
<dbReference type="EMBL" id="LT670844">
    <property type="protein sequence ID" value="SHJ29590.1"/>
    <property type="molecule type" value="Genomic_DNA"/>
</dbReference>
<comment type="similarity">
    <text evidence="1">Belongs to the iron-sulfur cluster assembly SufBD family.</text>
</comment>
<dbReference type="SUPFAM" id="SSF101960">
    <property type="entry name" value="Stabilizer of iron transporter SufD"/>
    <property type="match status" value="1"/>
</dbReference>
<dbReference type="PANTHER" id="PTHR43575">
    <property type="entry name" value="PROTEIN ABCI7, CHLOROPLASTIC"/>
    <property type="match status" value="1"/>
</dbReference>
<dbReference type="Pfam" id="PF19295">
    <property type="entry name" value="SufBD_N"/>
    <property type="match status" value="1"/>
</dbReference>
<dbReference type="AlphaFoldDB" id="A0A1M6I5A7"/>
<evidence type="ECO:0000256" key="1">
    <source>
        <dbReference type="ARBA" id="ARBA00043967"/>
    </source>
</evidence>
<dbReference type="InterPro" id="IPR011542">
    <property type="entry name" value="SUF_FeS_clus_asmbl_SufD"/>
</dbReference>
<dbReference type="OrthoDB" id="9768262at2"/>
<evidence type="ECO:0000313" key="5">
    <source>
        <dbReference type="Proteomes" id="UP000189935"/>
    </source>
</evidence>
<evidence type="ECO:0000313" key="4">
    <source>
        <dbReference type="EMBL" id="SHJ29590.1"/>
    </source>
</evidence>
<name>A0A1M6I5A7_9BRAD</name>
<accession>A0A1M6I5A7</accession>
<proteinExistence type="inferred from homology"/>
<dbReference type="GO" id="GO:0016226">
    <property type="term" value="P:iron-sulfur cluster assembly"/>
    <property type="evidence" value="ECO:0007669"/>
    <property type="project" value="InterPro"/>
</dbReference>
<evidence type="ECO:0000259" key="3">
    <source>
        <dbReference type="Pfam" id="PF19295"/>
    </source>
</evidence>
<evidence type="ECO:0000259" key="2">
    <source>
        <dbReference type="Pfam" id="PF01458"/>
    </source>
</evidence>
<dbReference type="RefSeq" id="WP_079536211.1">
    <property type="nucleotide sequence ID" value="NZ_LT670844.1"/>
</dbReference>
<feature type="domain" description="SUF system FeS cluster assembly SufBD N-terminal" evidence="3">
    <location>
        <begin position="32"/>
        <end position="175"/>
    </location>
</feature>
<reference evidence="4 5" key="1">
    <citation type="submission" date="2016-11" db="EMBL/GenBank/DDBJ databases">
        <authorList>
            <person name="Jaros S."/>
            <person name="Januszkiewicz K."/>
            <person name="Wedrychowicz H."/>
        </authorList>
    </citation>
    <scope>NUCLEOTIDE SEQUENCE [LARGE SCALE GENOMIC DNA]</scope>
    <source>
        <strain evidence="4 5">GAS499</strain>
    </source>
</reference>
<dbReference type="InterPro" id="IPR000825">
    <property type="entry name" value="SUF_FeS_clus_asmbl_SufBD_core"/>
</dbReference>
<dbReference type="Proteomes" id="UP000189935">
    <property type="component" value="Chromosome I"/>
</dbReference>
<dbReference type="InterPro" id="IPR037284">
    <property type="entry name" value="SUF_FeS_clus_asmbl_SufBD_sf"/>
</dbReference>
<dbReference type="NCBIfam" id="TIGR01981">
    <property type="entry name" value="sufD"/>
    <property type="match status" value="1"/>
</dbReference>
<dbReference type="PANTHER" id="PTHR43575:SF1">
    <property type="entry name" value="PROTEIN ABCI7, CHLOROPLASTIC"/>
    <property type="match status" value="1"/>
</dbReference>
<organism evidence="4 5">
    <name type="scientific">Bradyrhizobium lablabi</name>
    <dbReference type="NCBI Taxonomy" id="722472"/>
    <lineage>
        <taxon>Bacteria</taxon>
        <taxon>Pseudomonadati</taxon>
        <taxon>Pseudomonadota</taxon>
        <taxon>Alphaproteobacteria</taxon>
        <taxon>Hyphomicrobiales</taxon>
        <taxon>Nitrobacteraceae</taxon>
        <taxon>Bradyrhizobium</taxon>
    </lineage>
</organism>
<dbReference type="Pfam" id="PF01458">
    <property type="entry name" value="SUFBD_core"/>
    <property type="match status" value="1"/>
</dbReference>
<protein>
    <submittedName>
        <fullName evidence="4">Iron-regulated ABC transporter permease protein SufD</fullName>
    </submittedName>
</protein>
<sequence>MNVVLAKTETGRALSDIFVIARDRLPGAGKFAELRRQAFAAYERAGLPHRRIEEWKYTDLRVLMREVLPLAPAPDAATLKRAGDVLKLHAIAGVRRLVLVDGVFAPSLSDLAKLEKGLGIRTLREVLETGDAALQARLFAPDNADAMVALNTAMMTDGLVVEVADGVALTQPLHIVHIASAAAPAAMFTRSLLNVGKAARVTLVESYIAASGSKAYQVHDSAIVSIGDDARLDHVRLVEDARDAFNISSAVVTLGARAQFNTFGMTSGSNVSRYQPVIAFAGEGSRVEANGVKLLNGRQHADTTLLLDHAVPNCASREIFRSVLDDRGHSVFQGRIIVRPHAQKTDAKMMTRALLLSDEAEADNKPELEIFADDVTCGHGATTGALDESLLFYLRARGLSEKEAQALLIQAFVGEAIESIANDALRELVISAAQRWLAARG</sequence>
<dbReference type="InterPro" id="IPR055346">
    <property type="entry name" value="Fe-S_cluster_assembly_SufBD"/>
</dbReference>
<dbReference type="InterPro" id="IPR045595">
    <property type="entry name" value="SufBD_N"/>
</dbReference>
<feature type="domain" description="SUF system FeS cluster assembly SufBD core" evidence="2">
    <location>
        <begin position="183"/>
        <end position="412"/>
    </location>
</feature>